<proteinExistence type="predicted"/>
<gene>
    <name evidence="1" type="ORF">LOK49_LG09G00422</name>
</gene>
<accession>A0ACC0GKK9</accession>
<keyword evidence="2" id="KW-1185">Reference proteome</keyword>
<dbReference type="Proteomes" id="UP001060215">
    <property type="component" value="Chromosome 8"/>
</dbReference>
<organism evidence="1 2">
    <name type="scientific">Camellia lanceoleosa</name>
    <dbReference type="NCBI Taxonomy" id="1840588"/>
    <lineage>
        <taxon>Eukaryota</taxon>
        <taxon>Viridiplantae</taxon>
        <taxon>Streptophyta</taxon>
        <taxon>Embryophyta</taxon>
        <taxon>Tracheophyta</taxon>
        <taxon>Spermatophyta</taxon>
        <taxon>Magnoliopsida</taxon>
        <taxon>eudicotyledons</taxon>
        <taxon>Gunneridae</taxon>
        <taxon>Pentapetalae</taxon>
        <taxon>asterids</taxon>
        <taxon>Ericales</taxon>
        <taxon>Theaceae</taxon>
        <taxon>Camellia</taxon>
    </lineage>
</organism>
<evidence type="ECO:0000313" key="2">
    <source>
        <dbReference type="Proteomes" id="UP001060215"/>
    </source>
</evidence>
<comment type="caution">
    <text evidence="1">The sequence shown here is derived from an EMBL/GenBank/DDBJ whole genome shotgun (WGS) entry which is preliminary data.</text>
</comment>
<reference evidence="1 2" key="1">
    <citation type="journal article" date="2022" name="Plant J.">
        <title>Chromosome-level genome of Camellia lanceoleosa provides a valuable resource for understanding genome evolution and self-incompatibility.</title>
        <authorList>
            <person name="Gong W."/>
            <person name="Xiao S."/>
            <person name="Wang L."/>
            <person name="Liao Z."/>
            <person name="Chang Y."/>
            <person name="Mo W."/>
            <person name="Hu G."/>
            <person name="Li W."/>
            <person name="Zhao G."/>
            <person name="Zhu H."/>
            <person name="Hu X."/>
            <person name="Ji K."/>
            <person name="Xiang X."/>
            <person name="Song Q."/>
            <person name="Yuan D."/>
            <person name="Jin S."/>
            <person name="Zhang L."/>
        </authorList>
    </citation>
    <scope>NUCLEOTIDE SEQUENCE [LARGE SCALE GENOMIC DNA]</scope>
    <source>
        <strain evidence="1">SQ_2022a</strain>
    </source>
</reference>
<dbReference type="EMBL" id="CM045765">
    <property type="protein sequence ID" value="KAI7999951.1"/>
    <property type="molecule type" value="Genomic_DNA"/>
</dbReference>
<protein>
    <submittedName>
        <fullName evidence="1">Uncharacterized protein</fullName>
    </submittedName>
</protein>
<name>A0ACC0GKK9_9ERIC</name>
<sequence length="103" mass="11841">MIWIEEGWIWIWIQRWCLHQFSSVSESRVCVTLDRSTSRTLTIIDQSMSRWKQIEALSRRLDRSGSSITDDFGVNVRLRLSRRSCSSPSASACSPQVSSASHH</sequence>
<evidence type="ECO:0000313" key="1">
    <source>
        <dbReference type="EMBL" id="KAI7999951.1"/>
    </source>
</evidence>